<keyword evidence="7 13" id="KW-0328">Glycosyltransferase</keyword>
<evidence type="ECO:0000256" key="8">
    <source>
        <dbReference type="ARBA" id="ARBA00022679"/>
    </source>
</evidence>
<comment type="function">
    <text evidence="10">Catalyzes the condensation of ATP and 5-phosphoribose 1-diphosphate to form N'-(5'-phosphoribosyl)-ATP (PR-ATP). Has a crucial role in the pathway because the rate of histidine biosynthesis seems to be controlled primarily by regulation of HisG enzymatic activity.</text>
</comment>
<dbReference type="InterPro" id="IPR018198">
    <property type="entry name" value="ATP_PRibTrfase_CS"/>
</dbReference>
<keyword evidence="9" id="KW-0368">Histidine biosynthesis</keyword>
<feature type="domain" description="ATP phosphoribosyltransferase catalytic" evidence="12">
    <location>
        <begin position="60"/>
        <end position="232"/>
    </location>
</feature>
<dbReference type="PROSITE" id="PS01316">
    <property type="entry name" value="ATP_P_PHORIBOSYLTR"/>
    <property type="match status" value="1"/>
</dbReference>
<sequence length="236" mass="25309">MTGAATEKLILGVPSKGRLMDETAAAFAQAGLTLRKTGNERGYRGEIVELPGVDVAFISASEIAWNLKIGRIHLGVTGEDLVSEQMSDAATRVTFLKKLGFGRADVIVAVPDCWIDVRTMADLSEIALPFRRAHGRWYRVATKYLNLTRRFFAARGLANYRIVESLGATEGTPAAGTAELIVDITTTGTTLAANGLRILDDGLILRSEACLIASNTADWSPATQGVLDEIKARMAG</sequence>
<dbReference type="SUPFAM" id="SSF53850">
    <property type="entry name" value="Periplasmic binding protein-like II"/>
    <property type="match status" value="1"/>
</dbReference>
<dbReference type="GO" id="GO:0000105">
    <property type="term" value="P:L-histidine biosynthetic process"/>
    <property type="evidence" value="ECO:0007669"/>
    <property type="project" value="UniProtKB-UniRule"/>
</dbReference>
<evidence type="ECO:0000256" key="5">
    <source>
        <dbReference type="ARBA" id="ARBA00020998"/>
    </source>
</evidence>
<dbReference type="Gene3D" id="3.40.190.10">
    <property type="entry name" value="Periplasmic binding protein-like II"/>
    <property type="match status" value="2"/>
</dbReference>
<keyword evidence="6" id="KW-0028">Amino-acid biosynthesis</keyword>
<evidence type="ECO:0000256" key="7">
    <source>
        <dbReference type="ARBA" id="ARBA00022676"/>
    </source>
</evidence>
<evidence type="ECO:0000256" key="4">
    <source>
        <dbReference type="ARBA" id="ARBA00011946"/>
    </source>
</evidence>
<dbReference type="AlphaFoldDB" id="V5SBB6"/>
<evidence type="ECO:0000256" key="1">
    <source>
        <dbReference type="ARBA" id="ARBA00000915"/>
    </source>
</evidence>
<comment type="similarity">
    <text evidence="3">Belongs to the ATP phosphoribosyltransferase family. Short subfamily.</text>
</comment>
<evidence type="ECO:0000256" key="3">
    <source>
        <dbReference type="ARBA" id="ARBA00009489"/>
    </source>
</evidence>
<dbReference type="InterPro" id="IPR013820">
    <property type="entry name" value="ATP_PRibTrfase_cat"/>
</dbReference>
<name>V5SBB6_9HYPH</name>
<dbReference type="GO" id="GO:0003879">
    <property type="term" value="F:ATP phosphoribosyltransferase activity"/>
    <property type="evidence" value="ECO:0007669"/>
    <property type="project" value="UniProtKB-UniRule"/>
</dbReference>
<protein>
    <recommendedName>
        <fullName evidence="5 11">ATP phosphoribosyltransferase</fullName>
        <ecNumber evidence="4 11">2.4.2.17</ecNumber>
    </recommendedName>
</protein>
<keyword evidence="14" id="KW-1185">Reference proteome</keyword>
<dbReference type="EMBL" id="CP006912">
    <property type="protein sequence ID" value="AHB47305.1"/>
    <property type="molecule type" value="Genomic_DNA"/>
</dbReference>
<dbReference type="EC" id="2.4.2.17" evidence="4 11"/>
<dbReference type="HOGENOM" id="CLU_038115_0_1_5"/>
<comment type="catalytic activity">
    <reaction evidence="1">
        <text>1-(5-phospho-beta-D-ribosyl)-ATP + diphosphate = 5-phospho-alpha-D-ribose 1-diphosphate + ATP</text>
        <dbReference type="Rhea" id="RHEA:18473"/>
        <dbReference type="ChEBI" id="CHEBI:30616"/>
        <dbReference type="ChEBI" id="CHEBI:33019"/>
        <dbReference type="ChEBI" id="CHEBI:58017"/>
        <dbReference type="ChEBI" id="CHEBI:73183"/>
        <dbReference type="EC" id="2.4.2.17"/>
    </reaction>
</comment>
<evidence type="ECO:0000256" key="2">
    <source>
        <dbReference type="ARBA" id="ARBA00004667"/>
    </source>
</evidence>
<comment type="pathway">
    <text evidence="2">Amino-acid biosynthesis; L-histidine biosynthesis; L-histidine from 5-phospho-alpha-D-ribose 1-diphosphate: step 1/9.</text>
</comment>
<dbReference type="STRING" id="1029756.W911_01055"/>
<dbReference type="Proteomes" id="UP000018542">
    <property type="component" value="Chromosome"/>
</dbReference>
<reference evidence="13 14" key="1">
    <citation type="journal article" date="2014" name="Genome Announc.">
        <title>Complete Genome Sequence of Hyphomicrobium nitrativorans Strain NL23, a Denitrifying Bacterium Isolated from Biofilm of a Methanol-Fed Denitrification System Treating Seawater at the Montreal Biodome.</title>
        <authorList>
            <person name="Martineau C."/>
            <person name="Villeneuve C."/>
            <person name="Mauffrey F."/>
            <person name="Villemur R."/>
        </authorList>
    </citation>
    <scope>NUCLEOTIDE SEQUENCE [LARGE SCALE GENOMIC DNA]</scope>
    <source>
        <strain evidence="13">NL23</strain>
    </source>
</reference>
<dbReference type="UniPathway" id="UPA00031">
    <property type="reaction ID" value="UER00006"/>
</dbReference>
<evidence type="ECO:0000256" key="11">
    <source>
        <dbReference type="NCBIfam" id="TIGR00070"/>
    </source>
</evidence>
<gene>
    <name evidence="13" type="primary">hisG</name>
    <name evidence="13" type="ORF">W911_01055</name>
</gene>
<evidence type="ECO:0000256" key="9">
    <source>
        <dbReference type="ARBA" id="ARBA00023102"/>
    </source>
</evidence>
<proteinExistence type="inferred from homology"/>
<keyword evidence="8 13" id="KW-0808">Transferase</keyword>
<organism evidence="13 14">
    <name type="scientific">Hyphomicrobium nitrativorans NL23</name>
    <dbReference type="NCBI Taxonomy" id="1029756"/>
    <lineage>
        <taxon>Bacteria</taxon>
        <taxon>Pseudomonadati</taxon>
        <taxon>Pseudomonadota</taxon>
        <taxon>Alphaproteobacteria</taxon>
        <taxon>Hyphomicrobiales</taxon>
        <taxon>Hyphomicrobiaceae</taxon>
        <taxon>Hyphomicrobium</taxon>
    </lineage>
</organism>
<dbReference type="CDD" id="cd13593">
    <property type="entry name" value="PBP2_HisGL3"/>
    <property type="match status" value="1"/>
</dbReference>
<dbReference type="PANTHER" id="PTHR21403">
    <property type="entry name" value="ATP PHOSPHORIBOSYLTRANSFERASE ATP-PRTASE"/>
    <property type="match status" value="1"/>
</dbReference>
<dbReference type="NCBIfam" id="TIGR00070">
    <property type="entry name" value="hisG"/>
    <property type="match status" value="1"/>
</dbReference>
<dbReference type="PATRIC" id="fig|1029756.8.peg.225"/>
<dbReference type="OrthoDB" id="9806435at2"/>
<dbReference type="GO" id="GO:0005737">
    <property type="term" value="C:cytoplasm"/>
    <property type="evidence" value="ECO:0007669"/>
    <property type="project" value="InterPro"/>
</dbReference>
<evidence type="ECO:0000256" key="6">
    <source>
        <dbReference type="ARBA" id="ARBA00022605"/>
    </source>
</evidence>
<dbReference type="KEGG" id="hni:W911_01055"/>
<evidence type="ECO:0000313" key="14">
    <source>
        <dbReference type="Proteomes" id="UP000018542"/>
    </source>
</evidence>
<dbReference type="PANTHER" id="PTHR21403:SF8">
    <property type="entry name" value="ATP PHOSPHORIBOSYLTRANSFERASE"/>
    <property type="match status" value="1"/>
</dbReference>
<dbReference type="Pfam" id="PF01634">
    <property type="entry name" value="HisG"/>
    <property type="match status" value="1"/>
</dbReference>
<evidence type="ECO:0000313" key="13">
    <source>
        <dbReference type="EMBL" id="AHB47305.1"/>
    </source>
</evidence>
<dbReference type="RefSeq" id="WP_023785654.1">
    <property type="nucleotide sequence ID" value="NC_022997.1"/>
</dbReference>
<accession>V5SBB6</accession>
<dbReference type="InterPro" id="IPR001348">
    <property type="entry name" value="ATP_PRibTrfase_HisG"/>
</dbReference>
<evidence type="ECO:0000256" key="10">
    <source>
        <dbReference type="ARBA" id="ARBA00024861"/>
    </source>
</evidence>
<evidence type="ECO:0000259" key="12">
    <source>
        <dbReference type="Pfam" id="PF01634"/>
    </source>
</evidence>